<keyword evidence="4" id="KW-1185">Reference proteome</keyword>
<evidence type="ECO:0000256" key="2">
    <source>
        <dbReference type="ARBA" id="ARBA00022679"/>
    </source>
</evidence>
<dbReference type="AlphaFoldDB" id="A0A1G5PXY2"/>
<organism evidence="3 4">
    <name type="scientific">Photorhabdus luminescens</name>
    <name type="common">Xenorhabdus luminescens</name>
    <dbReference type="NCBI Taxonomy" id="29488"/>
    <lineage>
        <taxon>Bacteria</taxon>
        <taxon>Pseudomonadati</taxon>
        <taxon>Pseudomonadota</taxon>
        <taxon>Gammaproteobacteria</taxon>
        <taxon>Enterobacterales</taxon>
        <taxon>Morganellaceae</taxon>
        <taxon>Photorhabdus</taxon>
    </lineage>
</organism>
<dbReference type="PANTHER" id="PTHR13707:SF60">
    <property type="entry name" value="ACETATE COA-TRANSFERASE SUBUNIT ALPHA"/>
    <property type="match status" value="1"/>
</dbReference>
<dbReference type="Proteomes" id="UP000183223">
    <property type="component" value="Unassembled WGS sequence"/>
</dbReference>
<reference evidence="4" key="1">
    <citation type="submission" date="2016-10" db="EMBL/GenBank/DDBJ databases">
        <authorList>
            <person name="Varghese N."/>
            <person name="Submissions S."/>
        </authorList>
    </citation>
    <scope>NUCLEOTIDE SEQUENCE [LARGE SCALE GENOMIC DNA]</scope>
    <source>
        <strain evidence="4">ATCC 29999</strain>
    </source>
</reference>
<comment type="similarity">
    <text evidence="1">Belongs to the 3-oxoacid CoA-transferase subunit A family.</text>
</comment>
<sequence length="220" mass="23393">MKNKLISTQQSIAHFYDGMTIMVGGFMGVGTPPRLITTLLNSGVKDLTIIANDTADVDVGIGPLVVNNRVKKVITSHIGTNPETGRKMLAGEIEVELVPLGTLIERIRCGGAGLGGFLTPTGVGTIVENGKQKITVNGTDYLLELPLRADLALIQAHLADHYGNLTYQLTARNFNPVIALAADITLAEPDELVEVGEITPDCVMTPGALIDYIIYPEGNS</sequence>
<evidence type="ECO:0000313" key="4">
    <source>
        <dbReference type="Proteomes" id="UP000183223"/>
    </source>
</evidence>
<dbReference type="GO" id="GO:0008410">
    <property type="term" value="F:CoA-transferase activity"/>
    <property type="evidence" value="ECO:0007669"/>
    <property type="project" value="InterPro"/>
</dbReference>
<dbReference type="InterPro" id="IPR037171">
    <property type="entry name" value="NagB/RpiA_transferase-like"/>
</dbReference>
<dbReference type="InterPro" id="IPR012792">
    <property type="entry name" value="3-oxoacid_CoA-transf_A"/>
</dbReference>
<dbReference type="Pfam" id="PF01144">
    <property type="entry name" value="CoA_trans"/>
    <property type="match status" value="1"/>
</dbReference>
<dbReference type="PROSITE" id="PS01273">
    <property type="entry name" value="COA_TRANSF_1"/>
    <property type="match status" value="1"/>
</dbReference>
<gene>
    <name evidence="3" type="ORF">SAMN02982990_00553</name>
</gene>
<dbReference type="SUPFAM" id="SSF100950">
    <property type="entry name" value="NagB/RpiA/CoA transferase-like"/>
    <property type="match status" value="1"/>
</dbReference>
<dbReference type="NCBIfam" id="TIGR02429">
    <property type="entry name" value="pcaI_scoA_fam"/>
    <property type="match status" value="1"/>
</dbReference>
<accession>A0A1G5PXY2</accession>
<dbReference type="NCBIfam" id="NF007394">
    <property type="entry name" value="PRK09920.1"/>
    <property type="match status" value="1"/>
</dbReference>
<dbReference type="RefSeq" id="WP_049582510.1">
    <property type="nucleotide sequence ID" value="NZ_CAWQXX010000034.1"/>
</dbReference>
<proteinExistence type="inferred from homology"/>
<dbReference type="OrthoDB" id="9777193at2"/>
<keyword evidence="2 3" id="KW-0808">Transferase</keyword>
<dbReference type="InterPro" id="IPR004163">
    <property type="entry name" value="CoA_transf_BS"/>
</dbReference>
<protein>
    <submittedName>
        <fullName evidence="3">Acetate CoA/acetoacetate CoA-transferase alpha subunit</fullName>
    </submittedName>
</protein>
<dbReference type="InterPro" id="IPR004165">
    <property type="entry name" value="CoA_trans_fam_I"/>
</dbReference>
<dbReference type="STRING" id="29488.KS18_08975"/>
<dbReference type="PANTHER" id="PTHR13707">
    <property type="entry name" value="KETOACID-COENZYME A TRANSFERASE"/>
    <property type="match status" value="1"/>
</dbReference>
<dbReference type="Gene3D" id="3.40.1080.10">
    <property type="entry name" value="Glutaconate Coenzyme A-transferase"/>
    <property type="match status" value="1"/>
</dbReference>
<dbReference type="GeneID" id="45655493"/>
<name>A0A1G5PXY2_PHOLU</name>
<dbReference type="SMART" id="SM00882">
    <property type="entry name" value="CoA_trans"/>
    <property type="match status" value="1"/>
</dbReference>
<evidence type="ECO:0000313" key="3">
    <source>
        <dbReference type="EMBL" id="SCZ54297.1"/>
    </source>
</evidence>
<evidence type="ECO:0000256" key="1">
    <source>
        <dbReference type="ARBA" id="ARBA00005612"/>
    </source>
</evidence>
<dbReference type="EMBL" id="FMWJ01000002">
    <property type="protein sequence ID" value="SCZ54297.1"/>
    <property type="molecule type" value="Genomic_DNA"/>
</dbReference>